<dbReference type="Proteomes" id="UP000001021">
    <property type="component" value="Chromosome"/>
</dbReference>
<feature type="short sequence motif" description="GXGXXG" evidence="3">
    <location>
        <begin position="10"/>
        <end position="15"/>
    </location>
</feature>
<evidence type="ECO:0000313" key="6">
    <source>
        <dbReference type="Proteomes" id="UP000001021"/>
    </source>
</evidence>
<evidence type="ECO:0000259" key="4">
    <source>
        <dbReference type="PROSITE" id="PS51635"/>
    </source>
</evidence>
<dbReference type="SUPFAM" id="SSF52151">
    <property type="entry name" value="FabD/lysophospholipase-like"/>
    <property type="match status" value="1"/>
</dbReference>
<comment type="similarity">
    <text evidence="1">Belongs to the patatin family.</text>
</comment>
<dbReference type="EMBL" id="CR925678">
    <property type="protein sequence ID" value="CAI26677.1"/>
    <property type="molecule type" value="Genomic_DNA"/>
</dbReference>
<feature type="domain" description="PNPLA" evidence="4">
    <location>
        <begin position="6"/>
        <end position="193"/>
    </location>
</feature>
<protein>
    <recommendedName>
        <fullName evidence="4">PNPLA domain-containing protein</fullName>
    </recommendedName>
</protein>
<reference evidence="5 6" key="1">
    <citation type="journal article" date="2006" name="J. Bacteriol.">
        <title>Comparative genomic analysis of three strains of Ehrlichia ruminantium reveals an active process of genome size plasticity.</title>
        <authorList>
            <person name="Frutos R."/>
            <person name="Viari A."/>
            <person name="Ferraz C."/>
            <person name="Morgat A."/>
            <person name="Eychenie S."/>
            <person name="Kandassami Y."/>
            <person name="Chantal I."/>
            <person name="Bensaid A."/>
            <person name="Coissac E."/>
            <person name="Vachiery N."/>
            <person name="Demaille J."/>
            <person name="Martinez D."/>
        </authorList>
    </citation>
    <scope>NUCLEOTIDE SEQUENCE [LARGE SCALE GENOMIC DNA]</scope>
    <source>
        <strain evidence="5 6">Welgevonden</strain>
    </source>
</reference>
<dbReference type="AlphaFoldDB" id="A0A0H3LZ88"/>
<sequence>MARYILSIDGGGVRGIIAATILQAIQKKINKPIANIFDLIAGSSVGSLIGAALCIKDHNGEHKYNTSDILDILLNSSGRIFNQSMINKVISVVVGPMYSDKNLNAVLKEVFGDSTMNDLMVNFIVPSYNLYSNQTVMFRSWVKKYQNIKIRDVARAAVAAPTYFTPYELVIDNKKELLIDSSLVSNNPIIEAYAAAQVLYPSDTIYCLSIGCGTVNMDFSHVQNSLLYWGSKIIFVIIDAGLDAVDYKMERLVKEGDKYFRMSGDVKYATHDFSDATPMNIKNVQKDAKKILADNLDKIDEFCKIVLRDKDGEV</sequence>
<dbReference type="Pfam" id="PF01734">
    <property type="entry name" value="Patatin"/>
    <property type="match status" value="1"/>
</dbReference>
<dbReference type="KEGG" id="erw:ERWE_CDS_01830"/>
<dbReference type="PANTHER" id="PTHR32176:SF92">
    <property type="entry name" value="XYLOSE ISOMERASE"/>
    <property type="match status" value="1"/>
</dbReference>
<name>A0A0H3LZ88_EHRRW</name>
<organism evidence="5 6">
    <name type="scientific">Ehrlichia ruminantium (strain Welgevonden)</name>
    <dbReference type="NCBI Taxonomy" id="254945"/>
    <lineage>
        <taxon>Bacteria</taxon>
        <taxon>Pseudomonadati</taxon>
        <taxon>Pseudomonadota</taxon>
        <taxon>Alphaproteobacteria</taxon>
        <taxon>Rickettsiales</taxon>
        <taxon>Anaplasmataceae</taxon>
        <taxon>Ehrlichia</taxon>
    </lineage>
</organism>
<evidence type="ECO:0000256" key="1">
    <source>
        <dbReference type="ARBA" id="ARBA00010240"/>
    </source>
</evidence>
<dbReference type="CDD" id="cd07199">
    <property type="entry name" value="Pat17_PNPLA8_PNPLA9_like"/>
    <property type="match status" value="1"/>
</dbReference>
<evidence type="ECO:0000256" key="2">
    <source>
        <dbReference type="ARBA" id="ARBA00023098"/>
    </source>
</evidence>
<dbReference type="HOGENOM" id="CLU_000288_144_9_5"/>
<gene>
    <name evidence="5" type="ordered locus">ERWE_CDS_01830</name>
</gene>
<dbReference type="Gene3D" id="3.40.1090.10">
    <property type="entry name" value="Cytosolic phospholipase A2 catalytic domain"/>
    <property type="match status" value="1"/>
</dbReference>
<evidence type="ECO:0000256" key="3">
    <source>
        <dbReference type="PROSITE-ProRule" id="PRU01161"/>
    </source>
</evidence>
<accession>A0A0H3LZ88</accession>
<dbReference type="GO" id="GO:0004620">
    <property type="term" value="F:phospholipase activity"/>
    <property type="evidence" value="ECO:0007669"/>
    <property type="project" value="TreeGrafter"/>
</dbReference>
<keyword evidence="3" id="KW-0378">Hydrolase</keyword>
<dbReference type="RefSeq" id="WP_011255354.1">
    <property type="nucleotide sequence ID" value="NC_006832.1"/>
</dbReference>
<dbReference type="PANTHER" id="PTHR32176">
    <property type="entry name" value="XYLOSE ISOMERASE"/>
    <property type="match status" value="1"/>
</dbReference>
<keyword evidence="2 3" id="KW-0443">Lipid metabolism</keyword>
<feature type="active site" description="Nucleophile" evidence="3">
    <location>
        <position position="44"/>
    </location>
</feature>
<dbReference type="GO" id="GO:0047372">
    <property type="term" value="F:monoacylglycerol lipase activity"/>
    <property type="evidence" value="ECO:0007669"/>
    <property type="project" value="TreeGrafter"/>
</dbReference>
<proteinExistence type="inferred from homology"/>
<keyword evidence="6" id="KW-1185">Reference proteome</keyword>
<evidence type="ECO:0000313" key="5">
    <source>
        <dbReference type="EMBL" id="CAI26677.1"/>
    </source>
</evidence>
<comment type="caution">
    <text evidence="3">Lacks conserved residue(s) required for the propagation of feature annotation.</text>
</comment>
<dbReference type="eggNOG" id="COG3621">
    <property type="taxonomic scope" value="Bacteria"/>
</dbReference>
<feature type="short sequence motif" description="GXSXG" evidence="3">
    <location>
        <begin position="42"/>
        <end position="46"/>
    </location>
</feature>
<dbReference type="InterPro" id="IPR002641">
    <property type="entry name" value="PNPLA_dom"/>
</dbReference>
<dbReference type="GO" id="GO:0016042">
    <property type="term" value="P:lipid catabolic process"/>
    <property type="evidence" value="ECO:0007669"/>
    <property type="project" value="UniProtKB-UniRule"/>
</dbReference>
<feature type="active site" description="Proton acceptor" evidence="3">
    <location>
        <position position="180"/>
    </location>
</feature>
<dbReference type="PROSITE" id="PS51635">
    <property type="entry name" value="PNPLA"/>
    <property type="match status" value="1"/>
</dbReference>
<keyword evidence="3" id="KW-0442">Lipid degradation</keyword>
<dbReference type="InterPro" id="IPR016035">
    <property type="entry name" value="Acyl_Trfase/lysoPLipase"/>
</dbReference>